<evidence type="ECO:0000256" key="4">
    <source>
        <dbReference type="ARBA" id="ARBA00022679"/>
    </source>
</evidence>
<dbReference type="InterPro" id="IPR013785">
    <property type="entry name" value="Aldolase_TIM"/>
</dbReference>
<evidence type="ECO:0000256" key="1">
    <source>
        <dbReference type="ARBA" id="ARBA00010897"/>
    </source>
</evidence>
<dbReference type="InterPro" id="IPR036068">
    <property type="entry name" value="Nicotinate_pribotase-like_C"/>
</dbReference>
<accession>E5E445</accession>
<feature type="domain" description="Nicotinate/nicotinamide phosphoribosyltransferase" evidence="8">
    <location>
        <begin position="209"/>
        <end position="548"/>
    </location>
</feature>
<dbReference type="InterPro" id="IPR016471">
    <property type="entry name" value="Nicotinamide_PRibTrfase"/>
</dbReference>
<dbReference type="OrthoDB" id="5829at10239"/>
<name>E5E445_9CAUD</name>
<comment type="similarity">
    <text evidence="1">Belongs to the NAPRTase family.</text>
</comment>
<dbReference type="EMBL" id="GU911519">
    <property type="protein sequence ID" value="ADG36029.1"/>
    <property type="molecule type" value="Genomic_DNA"/>
</dbReference>
<dbReference type="PANTHER" id="PTHR43816">
    <property type="entry name" value="NICOTINAMIDE PHOSPHORIBOSYLTRANSFERASE"/>
    <property type="match status" value="1"/>
</dbReference>
<dbReference type="Pfam" id="PF04095">
    <property type="entry name" value="NAPRTase"/>
    <property type="match status" value="1"/>
</dbReference>
<dbReference type="KEGG" id="vg:9925955"/>
<reference evidence="9 10" key="1">
    <citation type="journal article" date="2010" name="Virol. J.">
        <title>Genomes of the T4-related bacteriophages as windows on microbial genome evolution.</title>
        <authorList>
            <person name="Petrov V.M."/>
            <person name="Ratnayaka S."/>
            <person name="Nolan J.M."/>
            <person name="Miller E.S."/>
            <person name="Karam J.D."/>
        </authorList>
    </citation>
    <scope>NUCLEOTIDE SEQUENCE [LARGE SCALE GENOMIC DNA]</scope>
</reference>
<evidence type="ECO:0000256" key="5">
    <source>
        <dbReference type="ARBA" id="ARBA00035007"/>
    </source>
</evidence>
<protein>
    <recommendedName>
        <fullName evidence="7">Nicotinamide phosphoribosyltransferase</fullName>
        <ecNumber evidence="6">2.4.2.12</ecNumber>
    </recommendedName>
</protein>
<dbReference type="Proteomes" id="UP000008730">
    <property type="component" value="Segment"/>
</dbReference>
<evidence type="ECO:0000256" key="7">
    <source>
        <dbReference type="ARBA" id="ARBA00035036"/>
    </source>
</evidence>
<dbReference type="SUPFAM" id="SSF51690">
    <property type="entry name" value="Nicotinate/Quinolinate PRTase C-terminal domain-like"/>
    <property type="match status" value="1"/>
</dbReference>
<dbReference type="GO" id="GO:0009435">
    <property type="term" value="P:NAD+ biosynthetic process"/>
    <property type="evidence" value="ECO:0007669"/>
    <property type="project" value="InterPro"/>
</dbReference>
<evidence type="ECO:0000313" key="10">
    <source>
        <dbReference type="Proteomes" id="UP000008730"/>
    </source>
</evidence>
<sequence>MNAPIESQKTVIQIALENAAEFIAPINPFLYWTDSYKLSHILFETEGVSEIYSNLTPRFDHYLRAMLGKHYDGKVVVFGIQWMVIRLHLMAKKGFFDRPKAEAIQEMKDVLGPYIGQEKFDQFEALHDLGYLPVEIKALDEGTLVDIGTPVFTIRNTHPDFEWLPNFLETGISMDMWKQLTVATIARTYRLISNDYAIRTTGSTAGVEFQNHDFSSRGQSGFESCAINGAAFLLSSCGTDNVASLWAAKTFYNAKNDHRLLAGSVPAGEHSVTTSGILTEQERWNTSLQVNTPDEPISLEEAEFLYAKKLLTERFPTGIVSYVADSYDYWTFITKILPRLKDVIEARDGKFVVRGDSGNPVHVIAGYRFTSIGLSTDELIEAGDRGYQELINRKVAKAKEDGFEVVRIAGRYSKICGDEGGIFLVEISEAEALGTIASLHAIFGGTENTQGFIELDSHIGMIYGDGITVQRSEEILTRLEEAGFASTNIVFGVGSYSLNMISRDHLGMAIKATNTIVDINGQQVDKPIYKDPKTDSSKKSAKGLMTVVEKDGKLIFIDNVSRELEKGGLLTTVYKDGELLKFVDLYEIREKLWN</sequence>
<evidence type="ECO:0000256" key="6">
    <source>
        <dbReference type="ARBA" id="ARBA00035024"/>
    </source>
</evidence>
<dbReference type="NCBIfam" id="NF006629">
    <property type="entry name" value="PRK09198.1"/>
    <property type="match status" value="1"/>
</dbReference>
<evidence type="ECO:0000259" key="8">
    <source>
        <dbReference type="Pfam" id="PF04095"/>
    </source>
</evidence>
<dbReference type="PANTHER" id="PTHR43816:SF1">
    <property type="entry name" value="NICOTINAMIDE PHOSPHORIBOSYLTRANSFERASE"/>
    <property type="match status" value="1"/>
</dbReference>
<dbReference type="EC" id="2.4.2.12" evidence="6"/>
<keyword evidence="4 9" id="KW-0808">Transferase</keyword>
<dbReference type="GO" id="GO:0047280">
    <property type="term" value="F:nicotinamide phosphoribosyltransferase activity"/>
    <property type="evidence" value="ECO:0007669"/>
    <property type="project" value="UniProtKB-EC"/>
</dbReference>
<comment type="pathway">
    <text evidence="5">Cofactor biosynthesis; NAD(+) biosynthesis; nicotinamide D-ribonucleotide from 5-phospho-alpha-D-ribose 1-diphosphate and nicotinamide: step 1/1.</text>
</comment>
<proteinExistence type="inferred from homology"/>
<evidence type="ECO:0000256" key="2">
    <source>
        <dbReference type="ARBA" id="ARBA00022642"/>
    </source>
</evidence>
<keyword evidence="10" id="KW-1185">Reference proteome</keyword>
<evidence type="ECO:0000313" key="9">
    <source>
        <dbReference type="EMBL" id="ADG36029.1"/>
    </source>
</evidence>
<keyword evidence="3 9" id="KW-0328">Glycosyltransferase</keyword>
<organism evidence="9 10">
    <name type="scientific">Acinetobacter phage Acj61</name>
    <dbReference type="NCBI Taxonomy" id="760732"/>
    <lineage>
        <taxon>Viruses</taxon>
        <taxon>Duplodnaviria</taxon>
        <taxon>Heunggongvirae</taxon>
        <taxon>Uroviricota</taxon>
        <taxon>Caudoviricetes</taxon>
        <taxon>Pantevenvirales</taxon>
        <taxon>Straboviridae</taxon>
        <taxon>Twarogvirinae</taxon>
        <taxon>Lasallevirus</taxon>
        <taxon>Lasallevirus Acj61</taxon>
        <taxon>Acinetobacter virus Acj61</taxon>
    </lineage>
</organism>
<dbReference type="RefSeq" id="YP_004009681.1">
    <property type="nucleotide sequence ID" value="NC_014661.1"/>
</dbReference>
<dbReference type="GeneID" id="9925955"/>
<gene>
    <name evidence="9" type="ORF">Acj61p064</name>
</gene>
<evidence type="ECO:0000256" key="3">
    <source>
        <dbReference type="ARBA" id="ARBA00022676"/>
    </source>
</evidence>
<keyword evidence="2" id="KW-0662">Pyridine nucleotide biosynthesis</keyword>
<dbReference type="Gene3D" id="3.20.20.70">
    <property type="entry name" value="Aldolase class I"/>
    <property type="match status" value="1"/>
</dbReference>
<dbReference type="InterPro" id="IPR041525">
    <property type="entry name" value="N/Namide_PRibTrfase"/>
</dbReference>